<proteinExistence type="predicted"/>
<sequence length="134" mass="15147">MSGRKSHDLFNELLWPLTSTPSSLNSYKPSSKRLTKTAVRELSKQLARPLTFLIHHQIPGITLCVFVLITDNWPCDQRVLYQCYVALALWMWSYILIININTCAFYVPHNAGAYHPATAKTLSTHSSTLPLCIA</sequence>
<feature type="transmembrane region" description="Helical" evidence="1">
    <location>
        <begin position="89"/>
        <end position="107"/>
    </location>
</feature>
<keyword evidence="1" id="KW-0472">Membrane</keyword>
<keyword evidence="1" id="KW-0812">Transmembrane</keyword>
<dbReference type="Proteomes" id="UP000799118">
    <property type="component" value="Unassembled WGS sequence"/>
</dbReference>
<keyword evidence="1" id="KW-1133">Transmembrane helix</keyword>
<evidence type="ECO:0000313" key="2">
    <source>
        <dbReference type="EMBL" id="KAE9395572.1"/>
    </source>
</evidence>
<dbReference type="EMBL" id="ML769528">
    <property type="protein sequence ID" value="KAE9395572.1"/>
    <property type="molecule type" value="Genomic_DNA"/>
</dbReference>
<protein>
    <submittedName>
        <fullName evidence="2">Uncharacterized protein</fullName>
    </submittedName>
</protein>
<organism evidence="2 3">
    <name type="scientific">Gymnopus androsaceus JB14</name>
    <dbReference type="NCBI Taxonomy" id="1447944"/>
    <lineage>
        <taxon>Eukaryota</taxon>
        <taxon>Fungi</taxon>
        <taxon>Dikarya</taxon>
        <taxon>Basidiomycota</taxon>
        <taxon>Agaricomycotina</taxon>
        <taxon>Agaricomycetes</taxon>
        <taxon>Agaricomycetidae</taxon>
        <taxon>Agaricales</taxon>
        <taxon>Marasmiineae</taxon>
        <taxon>Omphalotaceae</taxon>
        <taxon>Gymnopus</taxon>
    </lineage>
</organism>
<reference evidence="2" key="1">
    <citation type="journal article" date="2019" name="Environ. Microbiol.">
        <title>Fungal ecological strategies reflected in gene transcription - a case study of two litter decomposers.</title>
        <authorList>
            <person name="Barbi F."/>
            <person name="Kohler A."/>
            <person name="Barry K."/>
            <person name="Baskaran P."/>
            <person name="Daum C."/>
            <person name="Fauchery L."/>
            <person name="Ihrmark K."/>
            <person name="Kuo A."/>
            <person name="LaButti K."/>
            <person name="Lipzen A."/>
            <person name="Morin E."/>
            <person name="Grigoriev I.V."/>
            <person name="Henrissat B."/>
            <person name="Lindahl B."/>
            <person name="Martin F."/>
        </authorList>
    </citation>
    <scope>NUCLEOTIDE SEQUENCE</scope>
    <source>
        <strain evidence="2">JB14</strain>
    </source>
</reference>
<dbReference type="AlphaFoldDB" id="A0A6A4HBC0"/>
<name>A0A6A4HBC0_9AGAR</name>
<evidence type="ECO:0000256" key="1">
    <source>
        <dbReference type="SAM" id="Phobius"/>
    </source>
</evidence>
<accession>A0A6A4HBC0</accession>
<keyword evidence="3" id="KW-1185">Reference proteome</keyword>
<evidence type="ECO:0000313" key="3">
    <source>
        <dbReference type="Proteomes" id="UP000799118"/>
    </source>
</evidence>
<gene>
    <name evidence="2" type="ORF">BT96DRAFT_997492</name>
</gene>